<dbReference type="Gene3D" id="3.40.190.80">
    <property type="match status" value="1"/>
</dbReference>
<name>A0A1H1X354_9ACTN</name>
<evidence type="ECO:0000313" key="7">
    <source>
        <dbReference type="EMBL" id="SDT03765.1"/>
    </source>
</evidence>
<dbReference type="InterPro" id="IPR000760">
    <property type="entry name" value="Inositol_monophosphatase-like"/>
</dbReference>
<dbReference type="GO" id="GO:0006020">
    <property type="term" value="P:inositol metabolic process"/>
    <property type="evidence" value="ECO:0007669"/>
    <property type="project" value="TreeGrafter"/>
</dbReference>
<dbReference type="PANTHER" id="PTHR20854:SF4">
    <property type="entry name" value="INOSITOL-1-MONOPHOSPHATASE-RELATED"/>
    <property type="match status" value="1"/>
</dbReference>
<dbReference type="OrthoDB" id="9772456at2"/>
<feature type="binding site" evidence="6">
    <location>
        <position position="101"/>
    </location>
    <ligand>
        <name>Mg(2+)</name>
        <dbReference type="ChEBI" id="CHEBI:18420"/>
        <label>1</label>
        <note>catalytic</note>
    </ligand>
</feature>
<dbReference type="EMBL" id="LT629732">
    <property type="protein sequence ID" value="SDT03765.1"/>
    <property type="molecule type" value="Genomic_DNA"/>
</dbReference>
<dbReference type="Pfam" id="PF00459">
    <property type="entry name" value="Inositol_P"/>
    <property type="match status" value="1"/>
</dbReference>
<dbReference type="PANTHER" id="PTHR20854">
    <property type="entry name" value="INOSITOL MONOPHOSPHATASE"/>
    <property type="match status" value="1"/>
</dbReference>
<dbReference type="Proteomes" id="UP000198983">
    <property type="component" value="Chromosome I"/>
</dbReference>
<feature type="binding site" evidence="6">
    <location>
        <position position="102"/>
    </location>
    <ligand>
        <name>Mg(2+)</name>
        <dbReference type="ChEBI" id="CHEBI:18420"/>
        <label>1</label>
        <note>catalytic</note>
    </ligand>
</feature>
<dbReference type="GO" id="GO:0046872">
    <property type="term" value="F:metal ion binding"/>
    <property type="evidence" value="ECO:0007669"/>
    <property type="project" value="UniProtKB-KW"/>
</dbReference>
<evidence type="ECO:0000313" key="8">
    <source>
        <dbReference type="Proteomes" id="UP000198983"/>
    </source>
</evidence>
<dbReference type="GO" id="GO:0007165">
    <property type="term" value="P:signal transduction"/>
    <property type="evidence" value="ECO:0007669"/>
    <property type="project" value="TreeGrafter"/>
</dbReference>
<keyword evidence="8" id="KW-1185">Reference proteome</keyword>
<dbReference type="PROSITE" id="PS00629">
    <property type="entry name" value="IMP_1"/>
    <property type="match status" value="1"/>
</dbReference>
<dbReference type="PRINTS" id="PR00377">
    <property type="entry name" value="IMPHPHTASES"/>
</dbReference>
<feature type="binding site" evidence="6">
    <location>
        <position position="83"/>
    </location>
    <ligand>
        <name>Mg(2+)</name>
        <dbReference type="ChEBI" id="CHEBI:18420"/>
        <label>1</label>
        <note>catalytic</note>
    </ligand>
</feature>
<reference evidence="7 8" key="1">
    <citation type="submission" date="2016-10" db="EMBL/GenBank/DDBJ databases">
        <authorList>
            <person name="de Groot N.N."/>
        </authorList>
    </citation>
    <scope>NUCLEOTIDE SEQUENCE [LARGE SCALE GENOMIC DNA]</scope>
    <source>
        <strain evidence="7 8">DSM 22024</strain>
    </source>
</reference>
<keyword evidence="4" id="KW-0378">Hydrolase</keyword>
<protein>
    <recommendedName>
        <fullName evidence="2">inositol-phosphate phosphatase</fullName>
        <ecNumber evidence="2">3.1.3.25</ecNumber>
    </recommendedName>
</protein>
<dbReference type="GO" id="GO:0046854">
    <property type="term" value="P:phosphatidylinositol phosphate biosynthetic process"/>
    <property type="evidence" value="ECO:0007669"/>
    <property type="project" value="InterPro"/>
</dbReference>
<evidence type="ECO:0000256" key="6">
    <source>
        <dbReference type="PIRSR" id="PIRSR600760-2"/>
    </source>
</evidence>
<dbReference type="STRING" id="117157.SAMN04489717_4795"/>
<organism evidence="7 8">
    <name type="scientific">Actinopolymorpha singaporensis</name>
    <dbReference type="NCBI Taxonomy" id="117157"/>
    <lineage>
        <taxon>Bacteria</taxon>
        <taxon>Bacillati</taxon>
        <taxon>Actinomycetota</taxon>
        <taxon>Actinomycetes</taxon>
        <taxon>Propionibacteriales</taxon>
        <taxon>Actinopolymorphaceae</taxon>
        <taxon>Actinopolymorpha</taxon>
    </lineage>
</organism>
<dbReference type="PROSITE" id="PS00630">
    <property type="entry name" value="IMP_2"/>
    <property type="match status" value="1"/>
</dbReference>
<dbReference type="GO" id="GO:0008934">
    <property type="term" value="F:inositol monophosphate 1-phosphatase activity"/>
    <property type="evidence" value="ECO:0007669"/>
    <property type="project" value="TreeGrafter"/>
</dbReference>
<dbReference type="AlphaFoldDB" id="A0A1H1X354"/>
<sequence length="270" mass="28287">MTRPVHPGRPDDPATLDQDLRDLALAAANAGSHAILRELRGGELRIDTKAHAADFVTTADKAAESAILRLVSAARPRDAVLAEESGVHDGDSGVRWLVDPLDGTMNFVHRRRDYAVSVGVERDGRIVAGAVVRPADGDWAAAGGAEVFGRDGTPRVSSAVELSDSLVGIGLPSVLDHRTRVHAFLGELMHQARDYRRTGSSACELLSVALGAQEGYLGFGVNIWDVAAGIALVDAAGGSSEWVTTSSGLEVLVAGTPEVTKTLVGMVKVI</sequence>
<keyword evidence="5 6" id="KW-0460">Magnesium</keyword>
<dbReference type="Gene3D" id="3.30.540.10">
    <property type="entry name" value="Fructose-1,6-Bisphosphatase, subunit A, domain 1"/>
    <property type="match status" value="1"/>
</dbReference>
<dbReference type="RefSeq" id="WP_157728775.1">
    <property type="nucleotide sequence ID" value="NZ_LT629732.1"/>
</dbReference>
<evidence type="ECO:0000256" key="3">
    <source>
        <dbReference type="ARBA" id="ARBA00022723"/>
    </source>
</evidence>
<evidence type="ECO:0000256" key="2">
    <source>
        <dbReference type="ARBA" id="ARBA00013106"/>
    </source>
</evidence>
<evidence type="ECO:0000256" key="5">
    <source>
        <dbReference type="ARBA" id="ARBA00022842"/>
    </source>
</evidence>
<dbReference type="InterPro" id="IPR020550">
    <property type="entry name" value="Inositol_monophosphatase_CS"/>
</dbReference>
<keyword evidence="3 6" id="KW-0479">Metal-binding</keyword>
<dbReference type="InterPro" id="IPR020583">
    <property type="entry name" value="Inositol_monoP_metal-BS"/>
</dbReference>
<comment type="cofactor">
    <cofactor evidence="6">
        <name>Mg(2+)</name>
        <dbReference type="ChEBI" id="CHEBI:18420"/>
    </cofactor>
</comment>
<comment type="catalytic activity">
    <reaction evidence="1">
        <text>a myo-inositol phosphate + H2O = myo-inositol + phosphate</text>
        <dbReference type="Rhea" id="RHEA:24056"/>
        <dbReference type="ChEBI" id="CHEBI:15377"/>
        <dbReference type="ChEBI" id="CHEBI:17268"/>
        <dbReference type="ChEBI" id="CHEBI:43474"/>
        <dbReference type="ChEBI" id="CHEBI:84139"/>
        <dbReference type="EC" id="3.1.3.25"/>
    </reaction>
</comment>
<feature type="binding site" evidence="6">
    <location>
        <position position="99"/>
    </location>
    <ligand>
        <name>Mg(2+)</name>
        <dbReference type="ChEBI" id="CHEBI:18420"/>
        <label>1</label>
        <note>catalytic</note>
    </ligand>
</feature>
<evidence type="ECO:0000256" key="1">
    <source>
        <dbReference type="ARBA" id="ARBA00001033"/>
    </source>
</evidence>
<dbReference type="EC" id="3.1.3.25" evidence="2"/>
<feature type="binding site" evidence="6">
    <location>
        <position position="225"/>
    </location>
    <ligand>
        <name>Mg(2+)</name>
        <dbReference type="ChEBI" id="CHEBI:18420"/>
        <label>1</label>
        <note>catalytic</note>
    </ligand>
</feature>
<evidence type="ECO:0000256" key="4">
    <source>
        <dbReference type="ARBA" id="ARBA00022801"/>
    </source>
</evidence>
<gene>
    <name evidence="7" type="ORF">SAMN04489717_4795</name>
</gene>
<accession>A0A1H1X354</accession>
<proteinExistence type="predicted"/>
<dbReference type="SUPFAM" id="SSF56655">
    <property type="entry name" value="Carbohydrate phosphatase"/>
    <property type="match status" value="1"/>
</dbReference>